<dbReference type="SUPFAM" id="SSF52540">
    <property type="entry name" value="P-loop containing nucleoside triphosphate hydrolases"/>
    <property type="match status" value="1"/>
</dbReference>
<sequence length="217" mass="23823">MRIEPVSPDLLVDRLVARIEAVSVPHPVRVLVDGPPPARPGALADALVDPLRTRGRPVVRVSAADFLRPASLRYEHGRHDPDAYYTDRLDVAGLTREVLDPLGPNGTRRYLPTLWDAAADRASRASYVDAADSAVLLLDGDLLLGTGLAADLVVHLDVSPAVLDRRTAEADRWTLPAYRRYVDEVAPADWADVVVRYDDPRRPALVNPSPDTPRDPR</sequence>
<dbReference type="Proteomes" id="UP000612808">
    <property type="component" value="Unassembled WGS sequence"/>
</dbReference>
<keyword evidence="1" id="KW-0418">Kinase</keyword>
<organism evidence="1 2">
    <name type="scientific">Actinocatenispora rupis</name>
    <dbReference type="NCBI Taxonomy" id="519421"/>
    <lineage>
        <taxon>Bacteria</taxon>
        <taxon>Bacillati</taxon>
        <taxon>Actinomycetota</taxon>
        <taxon>Actinomycetes</taxon>
        <taxon>Micromonosporales</taxon>
        <taxon>Micromonosporaceae</taxon>
        <taxon>Actinocatenispora</taxon>
    </lineage>
</organism>
<keyword evidence="2" id="KW-1185">Reference proteome</keyword>
<evidence type="ECO:0000313" key="2">
    <source>
        <dbReference type="Proteomes" id="UP000612808"/>
    </source>
</evidence>
<dbReference type="EMBL" id="BOMB01000031">
    <property type="protein sequence ID" value="GID14368.1"/>
    <property type="molecule type" value="Genomic_DNA"/>
</dbReference>
<dbReference type="AlphaFoldDB" id="A0A8J3JEC0"/>
<evidence type="ECO:0000313" key="1">
    <source>
        <dbReference type="EMBL" id="GID14368.1"/>
    </source>
</evidence>
<keyword evidence="1" id="KW-0808">Transferase</keyword>
<dbReference type="RefSeq" id="WP_203662198.1">
    <property type="nucleotide sequence ID" value="NZ_BAAAZM010000030.1"/>
</dbReference>
<dbReference type="GO" id="GO:0016301">
    <property type="term" value="F:kinase activity"/>
    <property type="evidence" value="ECO:0007669"/>
    <property type="project" value="UniProtKB-KW"/>
</dbReference>
<name>A0A8J3JEC0_9ACTN</name>
<dbReference type="InterPro" id="IPR027417">
    <property type="entry name" value="P-loop_NTPase"/>
</dbReference>
<comment type="caution">
    <text evidence="1">The sequence shown here is derived from an EMBL/GenBank/DDBJ whole genome shotgun (WGS) entry which is preliminary data.</text>
</comment>
<proteinExistence type="predicted"/>
<protein>
    <submittedName>
        <fullName evidence="1">Uridine kinase</fullName>
    </submittedName>
</protein>
<reference evidence="1" key="1">
    <citation type="submission" date="2021-01" db="EMBL/GenBank/DDBJ databases">
        <title>Whole genome shotgun sequence of Actinocatenispora rupis NBRC 107355.</title>
        <authorList>
            <person name="Komaki H."/>
            <person name="Tamura T."/>
        </authorList>
    </citation>
    <scope>NUCLEOTIDE SEQUENCE</scope>
    <source>
        <strain evidence="1">NBRC 107355</strain>
    </source>
</reference>
<dbReference type="Gene3D" id="3.40.50.300">
    <property type="entry name" value="P-loop containing nucleotide triphosphate hydrolases"/>
    <property type="match status" value="1"/>
</dbReference>
<gene>
    <name evidence="1" type="ORF">Aru02nite_52570</name>
</gene>
<accession>A0A8J3JEC0</accession>